<dbReference type="Proteomes" id="UP001163046">
    <property type="component" value="Unassembled WGS sequence"/>
</dbReference>
<organism evidence="1 2">
    <name type="scientific">Desmophyllum pertusum</name>
    <dbReference type="NCBI Taxonomy" id="174260"/>
    <lineage>
        <taxon>Eukaryota</taxon>
        <taxon>Metazoa</taxon>
        <taxon>Cnidaria</taxon>
        <taxon>Anthozoa</taxon>
        <taxon>Hexacorallia</taxon>
        <taxon>Scleractinia</taxon>
        <taxon>Caryophylliina</taxon>
        <taxon>Caryophylliidae</taxon>
        <taxon>Desmophyllum</taxon>
    </lineage>
</organism>
<proteinExistence type="predicted"/>
<dbReference type="AlphaFoldDB" id="A0A9W9ZQ75"/>
<sequence>MVENKPEVKPAFCNCQTGKEKQIECVRVDGRPDEGPVHKEVQYWWTKRHLMKGNNAILISTRNSGASYRNRVELQHGCLALGHANLFIPSTLHGSCIENGEVNKEILNKNLNSAIDVYISRVNQSPCAGTVIHLWKGADSTAMQQERAALLTYLKGKKSDKERLKKEEPDLYKSINEIWELRNRHLVPNLPAQYLFYLRCCYHPQCIHPVCRSSQPEDIPWFPGGPSISFLPIPTPDPTRPFGNSACTECDGFCSGHYMKVNQFLDYVNSDKDLSKATPPSEVLLEAYQKWKGILDSQALLCIAKDVLLPPEEVLFWMKHLDNVKSNRQRGARKAAATRAKMEWSEKKHILLCHEVLQIEP</sequence>
<dbReference type="OrthoDB" id="5972848at2759"/>
<keyword evidence="2" id="KW-1185">Reference proteome</keyword>
<protein>
    <submittedName>
        <fullName evidence="1">Uncharacterized protein</fullName>
    </submittedName>
</protein>
<dbReference type="EMBL" id="MU825878">
    <property type="protein sequence ID" value="KAJ7385927.1"/>
    <property type="molecule type" value="Genomic_DNA"/>
</dbReference>
<accession>A0A9W9ZQ75</accession>
<evidence type="ECO:0000313" key="1">
    <source>
        <dbReference type="EMBL" id="KAJ7385927.1"/>
    </source>
</evidence>
<name>A0A9W9ZQ75_9CNID</name>
<gene>
    <name evidence="1" type="ORF">OS493_012255</name>
</gene>
<comment type="caution">
    <text evidence="1">The sequence shown here is derived from an EMBL/GenBank/DDBJ whole genome shotgun (WGS) entry which is preliminary data.</text>
</comment>
<evidence type="ECO:0000313" key="2">
    <source>
        <dbReference type="Proteomes" id="UP001163046"/>
    </source>
</evidence>
<reference evidence="1" key="1">
    <citation type="submission" date="2023-01" db="EMBL/GenBank/DDBJ databases">
        <title>Genome assembly of the deep-sea coral Lophelia pertusa.</title>
        <authorList>
            <person name="Herrera S."/>
            <person name="Cordes E."/>
        </authorList>
    </citation>
    <scope>NUCLEOTIDE SEQUENCE</scope>
    <source>
        <strain evidence="1">USNM1676648</strain>
        <tissue evidence="1">Polyp</tissue>
    </source>
</reference>